<comment type="similarity">
    <text evidence="1 2">Belongs to the small heat shock protein (HSP20) family.</text>
</comment>
<dbReference type="SUPFAM" id="SSF49764">
    <property type="entry name" value="HSP20-like chaperones"/>
    <property type="match status" value="1"/>
</dbReference>
<evidence type="ECO:0000259" key="3">
    <source>
        <dbReference type="PROSITE" id="PS01031"/>
    </source>
</evidence>
<dbReference type="Pfam" id="PF00011">
    <property type="entry name" value="HSP20"/>
    <property type="match status" value="1"/>
</dbReference>
<feature type="domain" description="CS" evidence="4">
    <location>
        <begin position="39"/>
        <end position="146"/>
    </location>
</feature>
<feature type="domain" description="SHSP" evidence="3">
    <location>
        <begin position="35"/>
        <end position="146"/>
    </location>
</feature>
<dbReference type="GeneID" id="65916029"/>
<dbReference type="InterPro" id="IPR008978">
    <property type="entry name" value="HSP20-like_chaperone"/>
</dbReference>
<accession>A0A0R1F1Z3</accession>
<dbReference type="AlphaFoldDB" id="A0A0R1F1Z3"/>
<sequence length="146" mass="16923">MANDLMNRHNDLMDFGAGRFFNRLAHSFFDDDFSDLTFNDAMRTDIKESDQAYTATIDLPGVDKKDLKIDYQNNILTVSAKNEQNTDERDENDQLVHRERRYGQFSRQYQLPNVDQAKITAKYNDGVLTITLPKSAEATKHQIEIQ</sequence>
<protein>
    <submittedName>
        <fullName evidence="5">Heat shock protein Hsp20</fullName>
    </submittedName>
</protein>
<dbReference type="EMBL" id="AZCN01000039">
    <property type="protein sequence ID" value="KRK15928.1"/>
    <property type="molecule type" value="Genomic_DNA"/>
</dbReference>
<comment type="caution">
    <text evidence="5">The sequence shown here is derived from an EMBL/GenBank/DDBJ whole genome shotgun (WGS) entry which is preliminary data.</text>
</comment>
<dbReference type="PROSITE" id="PS51203">
    <property type="entry name" value="CS"/>
    <property type="match status" value="1"/>
</dbReference>
<dbReference type="PANTHER" id="PTHR11527">
    <property type="entry name" value="HEAT-SHOCK PROTEIN 20 FAMILY MEMBER"/>
    <property type="match status" value="1"/>
</dbReference>
<name>A0A0R1F1Z3_9LACO</name>
<dbReference type="eggNOG" id="COG0071">
    <property type="taxonomic scope" value="Bacteria"/>
</dbReference>
<proteinExistence type="inferred from homology"/>
<keyword evidence="5" id="KW-0346">Stress response</keyword>
<dbReference type="InterPro" id="IPR002068">
    <property type="entry name" value="A-crystallin/Hsp20_dom"/>
</dbReference>
<dbReference type="Proteomes" id="UP000051181">
    <property type="component" value="Unassembled WGS sequence"/>
</dbReference>
<dbReference type="Gene3D" id="2.60.40.790">
    <property type="match status" value="1"/>
</dbReference>
<evidence type="ECO:0000313" key="5">
    <source>
        <dbReference type="EMBL" id="KRK15928.1"/>
    </source>
</evidence>
<evidence type="ECO:0000256" key="2">
    <source>
        <dbReference type="RuleBase" id="RU003616"/>
    </source>
</evidence>
<dbReference type="CDD" id="cd06471">
    <property type="entry name" value="ACD_LpsHSP_like"/>
    <property type="match status" value="1"/>
</dbReference>
<dbReference type="InterPro" id="IPR007052">
    <property type="entry name" value="CS_dom"/>
</dbReference>
<evidence type="ECO:0000256" key="1">
    <source>
        <dbReference type="PROSITE-ProRule" id="PRU00285"/>
    </source>
</evidence>
<evidence type="ECO:0000259" key="4">
    <source>
        <dbReference type="PROSITE" id="PS51203"/>
    </source>
</evidence>
<dbReference type="PROSITE" id="PS01031">
    <property type="entry name" value="SHSP"/>
    <property type="match status" value="1"/>
</dbReference>
<dbReference type="PATRIC" id="fig|913848.6.peg.1473"/>
<organism evidence="5 6">
    <name type="scientific">Loigolactobacillus coryniformis subsp. coryniformis KCTC 3167 = DSM 20001</name>
    <dbReference type="NCBI Taxonomy" id="913848"/>
    <lineage>
        <taxon>Bacteria</taxon>
        <taxon>Bacillati</taxon>
        <taxon>Bacillota</taxon>
        <taxon>Bacilli</taxon>
        <taxon>Lactobacillales</taxon>
        <taxon>Lactobacillaceae</taxon>
        <taxon>Loigolactobacillus</taxon>
    </lineage>
</organism>
<gene>
    <name evidence="5" type="ORF">FD22_GL001434</name>
</gene>
<dbReference type="InterPro" id="IPR031107">
    <property type="entry name" value="Small_HSP"/>
</dbReference>
<evidence type="ECO:0000313" key="6">
    <source>
        <dbReference type="Proteomes" id="UP000051181"/>
    </source>
</evidence>
<reference evidence="5 6" key="1">
    <citation type="journal article" date="2015" name="Genome Announc.">
        <title>Expanding the biotechnology potential of lactobacilli through comparative genomics of 213 strains and associated genera.</title>
        <authorList>
            <person name="Sun Z."/>
            <person name="Harris H.M."/>
            <person name="McCann A."/>
            <person name="Guo C."/>
            <person name="Argimon S."/>
            <person name="Zhang W."/>
            <person name="Yang X."/>
            <person name="Jeffery I.B."/>
            <person name="Cooney J.C."/>
            <person name="Kagawa T.F."/>
            <person name="Liu W."/>
            <person name="Song Y."/>
            <person name="Salvetti E."/>
            <person name="Wrobel A."/>
            <person name="Rasinkangas P."/>
            <person name="Parkhill J."/>
            <person name="Rea M.C."/>
            <person name="O'Sullivan O."/>
            <person name="Ritari J."/>
            <person name="Douillard F.P."/>
            <person name="Paul Ross R."/>
            <person name="Yang R."/>
            <person name="Briner A.E."/>
            <person name="Felis G.E."/>
            <person name="de Vos W.M."/>
            <person name="Barrangou R."/>
            <person name="Klaenhammer T.R."/>
            <person name="Caufield P.W."/>
            <person name="Cui Y."/>
            <person name="Zhang H."/>
            <person name="O'Toole P.W."/>
        </authorList>
    </citation>
    <scope>NUCLEOTIDE SEQUENCE [LARGE SCALE GENOMIC DNA]</scope>
    <source>
        <strain evidence="5 6">DSM 20001</strain>
    </source>
</reference>
<dbReference type="RefSeq" id="WP_003679760.1">
    <property type="nucleotide sequence ID" value="NZ_AZCN01000039.1"/>
</dbReference>